<feature type="domain" description="UspA" evidence="2">
    <location>
        <begin position="9"/>
        <end position="147"/>
    </location>
</feature>
<name>A0A401XN26_9FLAO</name>
<proteinExistence type="inferred from homology"/>
<dbReference type="Pfam" id="PF00582">
    <property type="entry name" value="Usp"/>
    <property type="match status" value="1"/>
</dbReference>
<reference evidence="3 4" key="1">
    <citation type="submission" date="2018-11" db="EMBL/GenBank/DDBJ databases">
        <title>Schleiferia aggregans sp. nov., a moderately thermophilic heterotrophic bacterium isolated from microbial mats at a terrestrial hot spring.</title>
        <authorList>
            <person name="Iino T."/>
            <person name="Ohkuma M."/>
            <person name="Haruta S."/>
        </authorList>
    </citation>
    <scope>NUCLEOTIDE SEQUENCE [LARGE SCALE GENOMIC DNA]</scope>
    <source>
        <strain evidence="3 4">LA</strain>
    </source>
</reference>
<dbReference type="EMBL" id="BHZE01000022">
    <property type="protein sequence ID" value="GCD78405.1"/>
    <property type="molecule type" value="Genomic_DNA"/>
</dbReference>
<dbReference type="AlphaFoldDB" id="A0A401XN26"/>
<dbReference type="SUPFAM" id="SSF52402">
    <property type="entry name" value="Adenine nucleotide alpha hydrolases-like"/>
    <property type="match status" value="2"/>
</dbReference>
<evidence type="ECO:0000313" key="3">
    <source>
        <dbReference type="EMBL" id="GCD78405.1"/>
    </source>
</evidence>
<comment type="caution">
    <text evidence="3">The sequence shown here is derived from an EMBL/GenBank/DDBJ whole genome shotgun (WGS) entry which is preliminary data.</text>
</comment>
<dbReference type="PANTHER" id="PTHR46268">
    <property type="entry name" value="STRESS RESPONSE PROTEIN NHAX"/>
    <property type="match status" value="1"/>
</dbReference>
<keyword evidence="4" id="KW-1185">Reference proteome</keyword>
<gene>
    <name evidence="3" type="ORF">JCM31826_18870</name>
</gene>
<dbReference type="RefSeq" id="WP_124398463.1">
    <property type="nucleotide sequence ID" value="NZ_BHZE01000022.1"/>
</dbReference>
<organism evidence="3 4">
    <name type="scientific">Thermaurantimonas aggregans</name>
    <dbReference type="NCBI Taxonomy" id="2173829"/>
    <lineage>
        <taxon>Bacteria</taxon>
        <taxon>Pseudomonadati</taxon>
        <taxon>Bacteroidota</taxon>
        <taxon>Flavobacteriia</taxon>
        <taxon>Flavobacteriales</taxon>
        <taxon>Schleiferiaceae</taxon>
        <taxon>Thermaurantimonas</taxon>
    </lineage>
</organism>
<dbReference type="InterPro" id="IPR006015">
    <property type="entry name" value="Universal_stress_UspA"/>
</dbReference>
<evidence type="ECO:0000256" key="1">
    <source>
        <dbReference type="ARBA" id="ARBA00008791"/>
    </source>
</evidence>
<dbReference type="Proteomes" id="UP000286715">
    <property type="component" value="Unassembled WGS sequence"/>
</dbReference>
<comment type="similarity">
    <text evidence="1">Belongs to the universal stress protein A family.</text>
</comment>
<dbReference type="OrthoDB" id="9788959at2"/>
<evidence type="ECO:0000259" key="2">
    <source>
        <dbReference type="Pfam" id="PF00582"/>
    </source>
</evidence>
<evidence type="ECO:0000313" key="4">
    <source>
        <dbReference type="Proteomes" id="UP000286715"/>
    </source>
</evidence>
<dbReference type="Gene3D" id="3.40.50.12370">
    <property type="match status" value="1"/>
</dbReference>
<dbReference type="InterPro" id="IPR006016">
    <property type="entry name" value="UspA"/>
</dbReference>
<dbReference type="CDD" id="cd00293">
    <property type="entry name" value="USP-like"/>
    <property type="match status" value="1"/>
</dbReference>
<accession>A0A401XN26</accession>
<dbReference type="PANTHER" id="PTHR46268:SF6">
    <property type="entry name" value="UNIVERSAL STRESS PROTEIN UP12"/>
    <property type="match status" value="1"/>
</dbReference>
<dbReference type="PRINTS" id="PR01438">
    <property type="entry name" value="UNVRSLSTRESS"/>
</dbReference>
<sequence length="295" mass="32640">MSTSSHQSKILVPIGFSEQSLLALQQAIIFGKAMNARLYLLSVIEESSLLSRLLGDGSESDEKVRATVEEKLQQLAIETRNNSGLEVEYLIAKGTVYEEIAKTTELIDADLVVMGTNGRPSNFKKKFIGSNAYRTVTAVKPPVLVVKGVNNPETVKKIIFPVYTDIKSREKTPTVIHFARLFDATVALIGFFVNDEEKARLLAILKQLDQVFTDAGIKHEIHFKAVDSESKKIDELFEFTYKNGGDILAITEEGEEPDIATVLLGTEVQKVLYYSEIPVLAITPRRDIYGGIIGS</sequence>
<protein>
    <recommendedName>
        <fullName evidence="2">UspA domain-containing protein</fullName>
    </recommendedName>
</protein>